<gene>
    <name evidence="1" type="ORF">A2936_03770</name>
</gene>
<reference evidence="1 2" key="1">
    <citation type="journal article" date="2016" name="Nat. Commun.">
        <title>Thousands of microbial genomes shed light on interconnected biogeochemical processes in an aquifer system.</title>
        <authorList>
            <person name="Anantharaman K."/>
            <person name="Brown C.T."/>
            <person name="Hug L.A."/>
            <person name="Sharon I."/>
            <person name="Castelle C.J."/>
            <person name="Probst A.J."/>
            <person name="Thomas B.C."/>
            <person name="Singh A."/>
            <person name="Wilkins M.J."/>
            <person name="Karaoz U."/>
            <person name="Brodie E.L."/>
            <person name="Williams K.H."/>
            <person name="Hubbard S.S."/>
            <person name="Banfield J.F."/>
        </authorList>
    </citation>
    <scope>NUCLEOTIDE SEQUENCE [LARGE SCALE GENOMIC DNA]</scope>
</reference>
<proteinExistence type="predicted"/>
<organism evidence="1 2">
    <name type="scientific">Candidatus Uhrbacteria bacterium RIFCSPLOWO2_01_FULL_47_25</name>
    <dbReference type="NCBI Taxonomy" id="1802402"/>
    <lineage>
        <taxon>Bacteria</taxon>
        <taxon>Candidatus Uhriibacteriota</taxon>
    </lineage>
</organism>
<protein>
    <submittedName>
        <fullName evidence="1">Uncharacterized protein</fullName>
    </submittedName>
</protein>
<sequence length="110" mass="11833">MITMAERAQALANLLNNFIASGCGLSGDHGLNQRVGFFYKLKTTGEQIHVALSTVAGVANEVYPAILPAAMYVDGLRVARLTCDAAGFEYAIAEDEHARQLARGFVVLYL</sequence>
<dbReference type="EMBL" id="MGEK01000019">
    <property type="protein sequence ID" value="OGL82511.1"/>
    <property type="molecule type" value="Genomic_DNA"/>
</dbReference>
<comment type="caution">
    <text evidence="1">The sequence shown here is derived from an EMBL/GenBank/DDBJ whole genome shotgun (WGS) entry which is preliminary data.</text>
</comment>
<name>A0A1F7UW48_9BACT</name>
<dbReference type="AlphaFoldDB" id="A0A1F7UW48"/>
<evidence type="ECO:0000313" key="1">
    <source>
        <dbReference type="EMBL" id="OGL82511.1"/>
    </source>
</evidence>
<dbReference type="PROSITE" id="PS51257">
    <property type="entry name" value="PROKAR_LIPOPROTEIN"/>
    <property type="match status" value="1"/>
</dbReference>
<accession>A0A1F7UW48</accession>
<evidence type="ECO:0000313" key="2">
    <source>
        <dbReference type="Proteomes" id="UP000176846"/>
    </source>
</evidence>
<dbReference type="Proteomes" id="UP000176846">
    <property type="component" value="Unassembled WGS sequence"/>
</dbReference>